<sequence>MTSPDLPVRFGGGPPRLTPGELQSVVFPRAPLGRRGFDEDRVRAFLHQVERELAQILAEKAALADETARLRRHLAEGAAGAVTALPAEDAHIQAVRVLSQAQQTADRYVEDAERYSRELAQEARRHRDEILADARARAALVLEEAHQQATGAAAAIASSGEPLPAGERRDLEREIAYLRTFSGVYRSHLKSYLEALLRNVEEWERSEHDAAAAVRAEPPTAGS</sequence>
<dbReference type="AlphaFoldDB" id="A0A365H070"/>
<dbReference type="NCBIfam" id="TIGR03544">
    <property type="entry name" value="DivI1A_domain"/>
    <property type="match status" value="1"/>
</dbReference>
<evidence type="ECO:0000256" key="7">
    <source>
        <dbReference type="ARBA" id="ARBA00023306"/>
    </source>
</evidence>
<dbReference type="Proteomes" id="UP000251891">
    <property type="component" value="Unassembled WGS sequence"/>
</dbReference>
<dbReference type="InterPro" id="IPR007793">
    <property type="entry name" value="DivIVA_fam"/>
</dbReference>
<dbReference type="GO" id="GO:0005737">
    <property type="term" value="C:cytoplasm"/>
    <property type="evidence" value="ECO:0007669"/>
    <property type="project" value="UniProtKB-SubCell"/>
</dbReference>
<accession>A0A365H070</accession>
<dbReference type="GO" id="GO:0051301">
    <property type="term" value="P:cell division"/>
    <property type="evidence" value="ECO:0007669"/>
    <property type="project" value="UniProtKB-KW"/>
</dbReference>
<protein>
    <recommendedName>
        <fullName evidence="3">Cell wall synthesis protein Wag31</fullName>
    </recommendedName>
    <alternativeName>
        <fullName evidence="8">Antigen 84</fullName>
    </alternativeName>
</protein>
<evidence type="ECO:0000256" key="2">
    <source>
        <dbReference type="ARBA" id="ARBA00009008"/>
    </source>
</evidence>
<feature type="region of interest" description="Disordered" evidence="10">
    <location>
        <begin position="1"/>
        <end position="21"/>
    </location>
</feature>
<dbReference type="InterPro" id="IPR019933">
    <property type="entry name" value="DivIVA_domain"/>
</dbReference>
<evidence type="ECO:0000256" key="1">
    <source>
        <dbReference type="ARBA" id="ARBA00004496"/>
    </source>
</evidence>
<dbReference type="EMBL" id="QLYX01000013">
    <property type="protein sequence ID" value="RAY12470.1"/>
    <property type="molecule type" value="Genomic_DNA"/>
</dbReference>
<comment type="caution">
    <text evidence="11">The sequence shown here is derived from an EMBL/GenBank/DDBJ whole genome shotgun (WGS) entry which is preliminary data.</text>
</comment>
<evidence type="ECO:0000256" key="9">
    <source>
        <dbReference type="SAM" id="Coils"/>
    </source>
</evidence>
<dbReference type="Gene3D" id="6.10.250.660">
    <property type="match status" value="1"/>
</dbReference>
<comment type="subcellular location">
    <subcellularLocation>
        <location evidence="1">Cytoplasm</location>
    </subcellularLocation>
</comment>
<name>A0A365H070_9ACTN</name>
<organism evidence="11 12">
    <name type="scientific">Actinomadura craniellae</name>
    <dbReference type="NCBI Taxonomy" id="2231787"/>
    <lineage>
        <taxon>Bacteria</taxon>
        <taxon>Bacillati</taxon>
        <taxon>Actinomycetota</taxon>
        <taxon>Actinomycetes</taxon>
        <taxon>Streptosporangiales</taxon>
        <taxon>Thermomonosporaceae</taxon>
        <taxon>Actinomadura</taxon>
    </lineage>
</organism>
<dbReference type="PANTHER" id="PTHR35794">
    <property type="entry name" value="CELL DIVISION PROTEIN DIVIVA"/>
    <property type="match status" value="1"/>
</dbReference>
<evidence type="ECO:0000313" key="11">
    <source>
        <dbReference type="EMBL" id="RAY12470.1"/>
    </source>
</evidence>
<reference evidence="11 12" key="1">
    <citation type="submission" date="2018-06" db="EMBL/GenBank/DDBJ databases">
        <title>Actinomadura craniellae sp. nov. isolated from marine sponge Craniella sp.</title>
        <authorList>
            <person name="Li L."/>
            <person name="Xu Q.H."/>
            <person name="Lin H.W."/>
            <person name="Lu Y.H."/>
        </authorList>
    </citation>
    <scope>NUCLEOTIDE SEQUENCE [LARGE SCALE GENOMIC DNA]</scope>
    <source>
        <strain evidence="11 12">LHW63021</strain>
    </source>
</reference>
<dbReference type="RefSeq" id="WP_111870527.1">
    <property type="nucleotide sequence ID" value="NZ_QLYX01000013.1"/>
</dbReference>
<keyword evidence="12" id="KW-1185">Reference proteome</keyword>
<feature type="coiled-coil region" evidence="9">
    <location>
        <begin position="98"/>
        <end position="129"/>
    </location>
</feature>
<evidence type="ECO:0000256" key="4">
    <source>
        <dbReference type="ARBA" id="ARBA00022490"/>
    </source>
</evidence>
<gene>
    <name evidence="11" type="ORF">DPM19_25370</name>
</gene>
<keyword evidence="7" id="KW-0131">Cell cycle</keyword>
<keyword evidence="6 9" id="KW-0175">Coiled coil</keyword>
<evidence type="ECO:0000256" key="6">
    <source>
        <dbReference type="ARBA" id="ARBA00023054"/>
    </source>
</evidence>
<dbReference type="PANTHER" id="PTHR35794:SF2">
    <property type="entry name" value="CELL DIVISION PROTEIN DIVIVA"/>
    <property type="match status" value="1"/>
</dbReference>
<keyword evidence="4" id="KW-0963">Cytoplasm</keyword>
<proteinExistence type="inferred from homology"/>
<comment type="similarity">
    <text evidence="2">Belongs to the DivIVA family.</text>
</comment>
<keyword evidence="5" id="KW-0132">Cell division</keyword>
<evidence type="ECO:0000256" key="5">
    <source>
        <dbReference type="ARBA" id="ARBA00022618"/>
    </source>
</evidence>
<evidence type="ECO:0000256" key="10">
    <source>
        <dbReference type="SAM" id="MobiDB-lite"/>
    </source>
</evidence>
<dbReference type="OrthoDB" id="4210347at2"/>
<dbReference type="Pfam" id="PF05103">
    <property type="entry name" value="DivIVA"/>
    <property type="match status" value="1"/>
</dbReference>
<evidence type="ECO:0000256" key="8">
    <source>
        <dbReference type="ARBA" id="ARBA00031737"/>
    </source>
</evidence>
<evidence type="ECO:0000313" key="12">
    <source>
        <dbReference type="Proteomes" id="UP000251891"/>
    </source>
</evidence>
<evidence type="ECO:0000256" key="3">
    <source>
        <dbReference type="ARBA" id="ARBA00018787"/>
    </source>
</evidence>